<evidence type="ECO:0000256" key="1">
    <source>
        <dbReference type="SAM" id="Phobius"/>
    </source>
</evidence>
<comment type="caution">
    <text evidence="2">The sequence shown here is derived from an EMBL/GenBank/DDBJ whole genome shotgun (WGS) entry which is preliminary data.</text>
</comment>
<feature type="transmembrane region" description="Helical" evidence="1">
    <location>
        <begin position="50"/>
        <end position="72"/>
    </location>
</feature>
<evidence type="ECO:0000313" key="2">
    <source>
        <dbReference type="EMBL" id="EYC02552.1"/>
    </source>
</evidence>
<proteinExistence type="predicted"/>
<dbReference type="Proteomes" id="UP000024635">
    <property type="component" value="Unassembled WGS sequence"/>
</dbReference>
<gene>
    <name evidence="2" type="primary">Acey_s0099.g3177</name>
    <name evidence="2" type="synonym">Acey-W01A11.7</name>
    <name evidence="2" type="ORF">Y032_0099g3177</name>
</gene>
<name>A0A016TIU3_9BILA</name>
<evidence type="ECO:0000313" key="3">
    <source>
        <dbReference type="Proteomes" id="UP000024635"/>
    </source>
</evidence>
<dbReference type="STRING" id="53326.A0A016TIU3"/>
<keyword evidence="1" id="KW-0812">Transmembrane</keyword>
<protein>
    <submittedName>
        <fullName evidence="2">Uncharacterized protein</fullName>
    </submittedName>
</protein>
<keyword evidence="3" id="KW-1185">Reference proteome</keyword>
<dbReference type="EMBL" id="JARK01001435">
    <property type="protein sequence ID" value="EYC02552.1"/>
    <property type="molecule type" value="Genomic_DNA"/>
</dbReference>
<accession>A0A016TIU3</accession>
<dbReference type="AlphaFoldDB" id="A0A016TIU3"/>
<dbReference type="OrthoDB" id="5873488at2759"/>
<organism evidence="2 3">
    <name type="scientific">Ancylostoma ceylanicum</name>
    <dbReference type="NCBI Taxonomy" id="53326"/>
    <lineage>
        <taxon>Eukaryota</taxon>
        <taxon>Metazoa</taxon>
        <taxon>Ecdysozoa</taxon>
        <taxon>Nematoda</taxon>
        <taxon>Chromadorea</taxon>
        <taxon>Rhabditida</taxon>
        <taxon>Rhabditina</taxon>
        <taxon>Rhabditomorpha</taxon>
        <taxon>Strongyloidea</taxon>
        <taxon>Ancylostomatidae</taxon>
        <taxon>Ancylostomatinae</taxon>
        <taxon>Ancylostoma</taxon>
    </lineage>
</organism>
<keyword evidence="1" id="KW-0472">Membrane</keyword>
<keyword evidence="1" id="KW-1133">Transmembrane helix</keyword>
<reference evidence="3" key="1">
    <citation type="journal article" date="2015" name="Nat. Genet.">
        <title>The genome and transcriptome of the zoonotic hookworm Ancylostoma ceylanicum identify infection-specific gene families.</title>
        <authorList>
            <person name="Schwarz E.M."/>
            <person name="Hu Y."/>
            <person name="Antoshechkin I."/>
            <person name="Miller M.M."/>
            <person name="Sternberg P.W."/>
            <person name="Aroian R.V."/>
        </authorList>
    </citation>
    <scope>NUCLEOTIDE SEQUENCE</scope>
    <source>
        <strain evidence="3">HY135</strain>
    </source>
</reference>
<sequence length="160" mass="18079">MKLASSLTNMLGEFVAMQKSPDFKPCSASMQELDRAVKEEKRSYSEKTKIPAFMVLVYAIVKEIGTICVLASGQRATRPRPRFMSVGDVPQEVSMDPAGEVTMRSQIGKRRDRPSSLIERIKQRISPTRTNEAITEEEEGDTQVSRRLSTRSEKLYIHIV</sequence>